<dbReference type="Pfam" id="PF02585">
    <property type="entry name" value="PIG-L"/>
    <property type="match status" value="1"/>
</dbReference>
<reference evidence="1 2" key="1">
    <citation type="journal article" date="2015" name="Nature">
        <title>rRNA introns, odd ribosomes, and small enigmatic genomes across a large radiation of phyla.</title>
        <authorList>
            <person name="Brown C.T."/>
            <person name="Hug L.A."/>
            <person name="Thomas B.C."/>
            <person name="Sharon I."/>
            <person name="Castelle C.J."/>
            <person name="Singh A."/>
            <person name="Wilkins M.J."/>
            <person name="Williams K.H."/>
            <person name="Banfield J.F."/>
        </authorList>
    </citation>
    <scope>NUCLEOTIDE SEQUENCE [LARGE SCALE GENOMIC DNA]</scope>
</reference>
<evidence type="ECO:0000313" key="1">
    <source>
        <dbReference type="EMBL" id="KKU57425.1"/>
    </source>
</evidence>
<dbReference type="Gene3D" id="3.40.50.10320">
    <property type="entry name" value="LmbE-like"/>
    <property type="match status" value="1"/>
</dbReference>
<dbReference type="Proteomes" id="UP000034307">
    <property type="component" value="Unassembled WGS sequence"/>
</dbReference>
<dbReference type="EMBL" id="LCNO01000016">
    <property type="protein sequence ID" value="KKU57425.1"/>
    <property type="molecule type" value="Genomic_DNA"/>
</dbReference>
<comment type="caution">
    <text evidence="1">The sequence shown here is derived from an EMBL/GenBank/DDBJ whole genome shotgun (WGS) entry which is preliminary data.</text>
</comment>
<name>A0A0G1UI91_9BACT</name>
<dbReference type="InterPro" id="IPR003737">
    <property type="entry name" value="GlcNAc_PI_deacetylase-related"/>
</dbReference>
<protein>
    <submittedName>
        <fullName evidence="1">GlcNAc-PI de-N-acetylase family</fullName>
    </submittedName>
</protein>
<proteinExistence type="predicted"/>
<organism evidence="1 2">
    <name type="scientific">Candidatus Amesbacteria bacterium GW2011_GWA2_47_11b</name>
    <dbReference type="NCBI Taxonomy" id="1618358"/>
    <lineage>
        <taxon>Bacteria</taxon>
        <taxon>Candidatus Amesiibacteriota</taxon>
    </lineage>
</organism>
<accession>A0A0G1UI91</accession>
<dbReference type="SUPFAM" id="SSF102588">
    <property type="entry name" value="LmbE-like"/>
    <property type="match status" value="1"/>
</dbReference>
<sequence length="227" mass="25661">MAHPDDAELYAGGTIARLVGSGIRVRVVKMTLGDMGNRQERTTSKELGGLRQKEDEAAMKVLGILPEDNVYLGLGDGEVEDDLPTIGKLALQIRLFQPDLVITHNPENVIVKFDNKNSWINHRDHRKIGLAVIDGTYPYARDTLFFPEHFKNPLAKSHTVTEYLLVDYYDHPDQVAIEMTDFVGIRVKAHACHSSQYSQEAAQASADFFTLQRDGKRFERFRYVVVD</sequence>
<dbReference type="STRING" id="1618358.UX80_C0016G0012"/>
<evidence type="ECO:0000313" key="2">
    <source>
        <dbReference type="Proteomes" id="UP000034307"/>
    </source>
</evidence>
<gene>
    <name evidence="1" type="ORF">UX80_C0016G0012</name>
</gene>
<dbReference type="PANTHER" id="PTHR12993:SF30">
    <property type="entry name" value="N-ACETYL-ALPHA-D-GLUCOSAMINYL L-MALATE DEACETYLASE 1"/>
    <property type="match status" value="1"/>
</dbReference>
<dbReference type="PANTHER" id="PTHR12993">
    <property type="entry name" value="N-ACETYLGLUCOSAMINYL-PHOSPHATIDYLINOSITOL DE-N-ACETYLASE-RELATED"/>
    <property type="match status" value="1"/>
</dbReference>
<dbReference type="InterPro" id="IPR024078">
    <property type="entry name" value="LmbE-like_dom_sf"/>
</dbReference>
<dbReference type="AlphaFoldDB" id="A0A0G1UI91"/>
<dbReference type="GO" id="GO:0016811">
    <property type="term" value="F:hydrolase activity, acting on carbon-nitrogen (but not peptide) bonds, in linear amides"/>
    <property type="evidence" value="ECO:0007669"/>
    <property type="project" value="TreeGrafter"/>
</dbReference>